<sequence length="216" mass="23914">MPIATKKPAAKAKAQVAPAAGTNSDKDNGTAKAQPLLNQQGQILQSFGTVLPNLPLALDAKTRKSSVDQLNQILADTMSLRDLYKKHHWQTVGPTFYQLHLLFDKHYQEQSELIDEIAERIQVLGGLSIAMAPDVAELTAIPRPPRDREEVPVQLSRLLEAHQIILKEVRESAEKAADAGDDGTNDLLVSQVLRTNELQAWFLYEHVVDTPLTRAE</sequence>
<organism evidence="5 6">
    <name type="scientific">Rhodocytophaga rosea</name>
    <dbReference type="NCBI Taxonomy" id="2704465"/>
    <lineage>
        <taxon>Bacteria</taxon>
        <taxon>Pseudomonadati</taxon>
        <taxon>Bacteroidota</taxon>
        <taxon>Cytophagia</taxon>
        <taxon>Cytophagales</taxon>
        <taxon>Rhodocytophagaceae</taxon>
        <taxon>Rhodocytophaga</taxon>
    </lineage>
</organism>
<dbReference type="KEGG" id="rhoz:GXP67_02995"/>
<dbReference type="PANTHER" id="PTHR42932">
    <property type="entry name" value="GENERAL STRESS PROTEIN 20U"/>
    <property type="match status" value="1"/>
</dbReference>
<feature type="region of interest" description="Disordered" evidence="3">
    <location>
        <begin position="1"/>
        <end position="32"/>
    </location>
</feature>
<evidence type="ECO:0000256" key="2">
    <source>
        <dbReference type="RuleBase" id="RU003875"/>
    </source>
</evidence>
<evidence type="ECO:0000313" key="6">
    <source>
        <dbReference type="Proteomes" id="UP000480178"/>
    </source>
</evidence>
<feature type="compositionally biased region" description="Low complexity" evidence="3">
    <location>
        <begin position="1"/>
        <end position="20"/>
    </location>
</feature>
<accession>A0A6C0GCX4</accession>
<evidence type="ECO:0000259" key="4">
    <source>
        <dbReference type="Pfam" id="PF00210"/>
    </source>
</evidence>
<dbReference type="PRINTS" id="PR01346">
    <property type="entry name" value="HELNAPAPROT"/>
</dbReference>
<dbReference type="InterPro" id="IPR002177">
    <property type="entry name" value="DPS_DNA-bd"/>
</dbReference>
<proteinExistence type="inferred from homology"/>
<keyword evidence="6" id="KW-1185">Reference proteome</keyword>
<dbReference type="EMBL" id="CP048222">
    <property type="protein sequence ID" value="QHT65704.1"/>
    <property type="molecule type" value="Genomic_DNA"/>
</dbReference>
<dbReference type="AlphaFoldDB" id="A0A6C0GCX4"/>
<reference evidence="5 6" key="1">
    <citation type="submission" date="2020-01" db="EMBL/GenBank/DDBJ databases">
        <authorList>
            <person name="Kim M.K."/>
        </authorList>
    </citation>
    <scope>NUCLEOTIDE SEQUENCE [LARGE SCALE GENOMIC DNA]</scope>
    <source>
        <strain evidence="5 6">172606-1</strain>
    </source>
</reference>
<dbReference type="CDD" id="cd01043">
    <property type="entry name" value="DPS"/>
    <property type="match status" value="1"/>
</dbReference>
<evidence type="ECO:0000256" key="1">
    <source>
        <dbReference type="ARBA" id="ARBA00009497"/>
    </source>
</evidence>
<dbReference type="InterPro" id="IPR008331">
    <property type="entry name" value="Ferritin_DPS_dom"/>
</dbReference>
<dbReference type="PANTHER" id="PTHR42932:SF1">
    <property type="entry name" value="GENERAL STRESS PROTEIN 20U"/>
    <property type="match status" value="1"/>
</dbReference>
<dbReference type="GO" id="GO:0008199">
    <property type="term" value="F:ferric iron binding"/>
    <property type="evidence" value="ECO:0007669"/>
    <property type="project" value="InterPro"/>
</dbReference>
<feature type="domain" description="Ferritin/DPS" evidence="4">
    <location>
        <begin position="68"/>
        <end position="211"/>
    </location>
</feature>
<evidence type="ECO:0000256" key="3">
    <source>
        <dbReference type="SAM" id="MobiDB-lite"/>
    </source>
</evidence>
<name>A0A6C0GCX4_9BACT</name>
<dbReference type="InterPro" id="IPR012347">
    <property type="entry name" value="Ferritin-like"/>
</dbReference>
<dbReference type="Gene3D" id="1.20.1260.10">
    <property type="match status" value="1"/>
</dbReference>
<dbReference type="Pfam" id="PF00210">
    <property type="entry name" value="Ferritin"/>
    <property type="match status" value="1"/>
</dbReference>
<dbReference type="SUPFAM" id="SSF47240">
    <property type="entry name" value="Ferritin-like"/>
    <property type="match status" value="1"/>
</dbReference>
<dbReference type="RefSeq" id="WP_162441784.1">
    <property type="nucleotide sequence ID" value="NZ_CP048222.1"/>
</dbReference>
<dbReference type="Proteomes" id="UP000480178">
    <property type="component" value="Chromosome"/>
</dbReference>
<gene>
    <name evidence="5" type="ORF">GXP67_02995</name>
</gene>
<dbReference type="InterPro" id="IPR009078">
    <property type="entry name" value="Ferritin-like_SF"/>
</dbReference>
<evidence type="ECO:0000313" key="5">
    <source>
        <dbReference type="EMBL" id="QHT65704.1"/>
    </source>
</evidence>
<protein>
    <submittedName>
        <fullName evidence="5">DNA starvation/stationary phase protection protein</fullName>
    </submittedName>
</protein>
<comment type="similarity">
    <text evidence="1 2">Belongs to the Dps family.</text>
</comment>